<reference evidence="1 2" key="1">
    <citation type="submission" date="2017-01" db="EMBL/GenBank/DDBJ databases">
        <authorList>
            <person name="Mah S.A."/>
            <person name="Swanson W.J."/>
            <person name="Moy G.W."/>
            <person name="Vacquier V.D."/>
        </authorList>
    </citation>
    <scope>NUCLEOTIDE SEQUENCE [LARGE SCALE GENOMIC DNA]</scope>
    <source>
        <strain evidence="1 2">CGMCC 1.8909</strain>
    </source>
</reference>
<dbReference type="Proteomes" id="UP000185687">
    <property type="component" value="Unassembled WGS sequence"/>
</dbReference>
<name>A0A1N7F6A7_9EURY</name>
<gene>
    <name evidence="1" type="ORF">SAMN05421809_3046</name>
</gene>
<evidence type="ECO:0000313" key="1">
    <source>
        <dbReference type="EMBL" id="SIR95871.1"/>
    </source>
</evidence>
<proteinExistence type="predicted"/>
<protein>
    <submittedName>
        <fullName evidence="1">Uncharacterized protein</fullName>
    </submittedName>
</protein>
<dbReference type="AlphaFoldDB" id="A0A1N7F6A7"/>
<sequence length="44" mass="4991">MTVETMHQLYDANDVAIVADGEEYECVVDEIGDKDGYVRLLLEE</sequence>
<dbReference type="EMBL" id="FTNP01000005">
    <property type="protein sequence ID" value="SIR95871.1"/>
    <property type="molecule type" value="Genomic_DNA"/>
</dbReference>
<accession>A0A1N7F6A7</accession>
<evidence type="ECO:0000313" key="2">
    <source>
        <dbReference type="Proteomes" id="UP000185687"/>
    </source>
</evidence>
<organism evidence="1 2">
    <name type="scientific">Natronorubrum daqingense</name>
    <dbReference type="NCBI Taxonomy" id="588898"/>
    <lineage>
        <taxon>Archaea</taxon>
        <taxon>Methanobacteriati</taxon>
        <taxon>Methanobacteriota</taxon>
        <taxon>Stenosarchaea group</taxon>
        <taxon>Halobacteria</taxon>
        <taxon>Halobacteriales</taxon>
        <taxon>Natrialbaceae</taxon>
        <taxon>Natronorubrum</taxon>
    </lineage>
</organism>
<keyword evidence="2" id="KW-1185">Reference proteome</keyword>